<evidence type="ECO:0000313" key="3">
    <source>
        <dbReference type="Proteomes" id="UP001164743"/>
    </source>
</evidence>
<reference evidence="2" key="1">
    <citation type="submission" date="2022-10" db="EMBL/GenBank/DDBJ databases">
        <title>Puccinia triticina Genome sequencing and assembly.</title>
        <authorList>
            <person name="Li C."/>
        </authorList>
    </citation>
    <scope>NUCLEOTIDE SEQUENCE</scope>
    <source>
        <strain evidence="2">Pt15</strain>
    </source>
</reference>
<feature type="chain" id="PRO_5045307558" evidence="1">
    <location>
        <begin position="26"/>
        <end position="120"/>
    </location>
</feature>
<proteinExistence type="predicted"/>
<evidence type="ECO:0000256" key="1">
    <source>
        <dbReference type="SAM" id="SignalP"/>
    </source>
</evidence>
<accession>A0ABY7CUV5</accession>
<dbReference type="GeneID" id="77801230"/>
<sequence>MAFKMSLSWILVFIIGSLVVNQAKSKLLIEQMTEANTAMDMCILNSESPALVRAEPLKLAPNGLNYYWTLKNLTKKPLRCVIRVGGSQFTDRIIKPGPDPTFFEILQNVQIFVDVHSVDE</sequence>
<feature type="signal peptide" evidence="1">
    <location>
        <begin position="1"/>
        <end position="25"/>
    </location>
</feature>
<protein>
    <submittedName>
        <fullName evidence="2">Uncharacterized protein</fullName>
    </submittedName>
</protein>
<dbReference type="Proteomes" id="UP001164743">
    <property type="component" value="Chromosome 10A"/>
</dbReference>
<gene>
    <name evidence="2" type="ORF">PtA15_10A184</name>
</gene>
<keyword evidence="1" id="KW-0732">Signal</keyword>
<dbReference type="RefSeq" id="XP_053024320.1">
    <property type="nucleotide sequence ID" value="XM_053160335.1"/>
</dbReference>
<organism evidence="2 3">
    <name type="scientific">Puccinia triticina</name>
    <dbReference type="NCBI Taxonomy" id="208348"/>
    <lineage>
        <taxon>Eukaryota</taxon>
        <taxon>Fungi</taxon>
        <taxon>Dikarya</taxon>
        <taxon>Basidiomycota</taxon>
        <taxon>Pucciniomycotina</taxon>
        <taxon>Pucciniomycetes</taxon>
        <taxon>Pucciniales</taxon>
        <taxon>Pucciniaceae</taxon>
        <taxon>Puccinia</taxon>
    </lineage>
</organism>
<keyword evidence="3" id="KW-1185">Reference proteome</keyword>
<evidence type="ECO:0000313" key="2">
    <source>
        <dbReference type="EMBL" id="WAQ88765.1"/>
    </source>
</evidence>
<dbReference type="EMBL" id="CP110430">
    <property type="protein sequence ID" value="WAQ88765.1"/>
    <property type="molecule type" value="Genomic_DNA"/>
</dbReference>
<name>A0ABY7CUV5_9BASI</name>